<evidence type="ECO:0000313" key="8">
    <source>
        <dbReference type="Proteomes" id="UP000239863"/>
    </source>
</evidence>
<feature type="transmembrane region" description="Helical" evidence="6">
    <location>
        <begin position="54"/>
        <end position="76"/>
    </location>
</feature>
<feature type="transmembrane region" description="Helical" evidence="6">
    <location>
        <begin position="112"/>
        <end position="133"/>
    </location>
</feature>
<reference evidence="7 8" key="1">
    <citation type="submission" date="2018-02" db="EMBL/GenBank/DDBJ databases">
        <title>Genomic Encyclopedia of Archaeal and Bacterial Type Strains, Phase II (KMG-II): from individual species to whole genera.</title>
        <authorList>
            <person name="Goeker M."/>
        </authorList>
    </citation>
    <scope>NUCLEOTIDE SEQUENCE [LARGE SCALE GENOMIC DNA]</scope>
    <source>
        <strain evidence="7 8">DSM 15099</strain>
    </source>
</reference>
<comment type="caution">
    <text evidence="7">The sequence shown here is derived from an EMBL/GenBank/DDBJ whole genome shotgun (WGS) entry which is preliminary data.</text>
</comment>
<protein>
    <submittedName>
        <fullName evidence="7">TspO/MBR related protein</fullName>
    </submittedName>
</protein>
<dbReference type="AlphaFoldDB" id="A0A2S6FZH1"/>
<dbReference type="GO" id="GO:0033013">
    <property type="term" value="P:tetrapyrrole metabolic process"/>
    <property type="evidence" value="ECO:0007669"/>
    <property type="project" value="UniProtKB-ARBA"/>
</dbReference>
<dbReference type="PANTHER" id="PTHR10057:SF0">
    <property type="entry name" value="TRANSLOCATOR PROTEIN"/>
    <property type="match status" value="1"/>
</dbReference>
<gene>
    <name evidence="7" type="ORF">BD821_103154</name>
</gene>
<evidence type="ECO:0000256" key="4">
    <source>
        <dbReference type="ARBA" id="ARBA00022989"/>
    </source>
</evidence>
<proteinExistence type="inferred from homology"/>
<keyword evidence="4 6" id="KW-1133">Transmembrane helix</keyword>
<feature type="transmembrane region" description="Helical" evidence="6">
    <location>
        <begin position="12"/>
        <end position="34"/>
    </location>
</feature>
<dbReference type="EMBL" id="PTIS01000003">
    <property type="protein sequence ID" value="PPK49025.1"/>
    <property type="molecule type" value="Genomic_DNA"/>
</dbReference>
<dbReference type="InterPro" id="IPR004307">
    <property type="entry name" value="TspO_MBR"/>
</dbReference>
<feature type="transmembrane region" description="Helical" evidence="6">
    <location>
        <begin position="140"/>
        <end position="161"/>
    </location>
</feature>
<name>A0A2S6FZH1_9CLOT</name>
<comment type="similarity">
    <text evidence="2">Belongs to the TspO/BZRP family.</text>
</comment>
<sequence length="166" mass="19094">MKNVFKVKGKYDVGALIISLIITEGIGFVVGMFISNSTDIYSKLIKPSFAPPGYVFPIVWTIMYALMAIAAYRIYLYGKSGVNIKSALFSYTIQLILNFLWSFIFFKFNLYGLAFLELCLLWLAIVITTVKFYRIDKVSAYLMIPYIMWVAFAGVLNFFVWKLNEM</sequence>
<dbReference type="InterPro" id="IPR038330">
    <property type="entry name" value="TspO/MBR-related_sf"/>
</dbReference>
<dbReference type="Gene3D" id="1.20.1260.100">
    <property type="entry name" value="TspO/MBR protein"/>
    <property type="match status" value="1"/>
</dbReference>
<evidence type="ECO:0000256" key="6">
    <source>
        <dbReference type="SAM" id="Phobius"/>
    </source>
</evidence>
<accession>A0A2S6FZH1</accession>
<organism evidence="7 8">
    <name type="scientific">Clostridium algidicarnis DSM 15099</name>
    <dbReference type="NCBI Taxonomy" id="1121295"/>
    <lineage>
        <taxon>Bacteria</taxon>
        <taxon>Bacillati</taxon>
        <taxon>Bacillota</taxon>
        <taxon>Clostridia</taxon>
        <taxon>Eubacteriales</taxon>
        <taxon>Clostridiaceae</taxon>
        <taxon>Clostridium</taxon>
    </lineage>
</organism>
<evidence type="ECO:0000256" key="1">
    <source>
        <dbReference type="ARBA" id="ARBA00004141"/>
    </source>
</evidence>
<dbReference type="RefSeq" id="WP_104409433.1">
    <property type="nucleotide sequence ID" value="NZ_PTIS01000003.1"/>
</dbReference>
<dbReference type="CDD" id="cd15904">
    <property type="entry name" value="TSPO_MBR"/>
    <property type="match status" value="1"/>
</dbReference>
<dbReference type="STRING" id="37659.GCA_000703125_02083"/>
<dbReference type="Pfam" id="PF03073">
    <property type="entry name" value="TspO_MBR"/>
    <property type="match status" value="1"/>
</dbReference>
<comment type="subcellular location">
    <subcellularLocation>
        <location evidence="1">Membrane</location>
        <topology evidence="1">Multi-pass membrane protein</topology>
    </subcellularLocation>
</comment>
<keyword evidence="5 6" id="KW-0472">Membrane</keyword>
<dbReference type="Proteomes" id="UP000239863">
    <property type="component" value="Unassembled WGS sequence"/>
</dbReference>
<dbReference type="PANTHER" id="PTHR10057">
    <property type="entry name" value="PERIPHERAL-TYPE BENZODIAZEPINE RECEPTOR"/>
    <property type="match status" value="1"/>
</dbReference>
<dbReference type="GO" id="GO:0016020">
    <property type="term" value="C:membrane"/>
    <property type="evidence" value="ECO:0007669"/>
    <property type="project" value="UniProtKB-SubCell"/>
</dbReference>
<dbReference type="OrthoDB" id="9795496at2"/>
<evidence type="ECO:0000256" key="2">
    <source>
        <dbReference type="ARBA" id="ARBA00007524"/>
    </source>
</evidence>
<dbReference type="FunFam" id="1.20.1260.100:FF:000001">
    <property type="entry name" value="translocator protein 2"/>
    <property type="match status" value="1"/>
</dbReference>
<dbReference type="PIRSF" id="PIRSF005859">
    <property type="entry name" value="PBR"/>
    <property type="match status" value="1"/>
</dbReference>
<feature type="transmembrane region" description="Helical" evidence="6">
    <location>
        <begin position="88"/>
        <end position="106"/>
    </location>
</feature>
<evidence type="ECO:0000256" key="3">
    <source>
        <dbReference type="ARBA" id="ARBA00022692"/>
    </source>
</evidence>
<evidence type="ECO:0000256" key="5">
    <source>
        <dbReference type="ARBA" id="ARBA00023136"/>
    </source>
</evidence>
<keyword evidence="3 6" id="KW-0812">Transmembrane</keyword>
<evidence type="ECO:0000313" key="7">
    <source>
        <dbReference type="EMBL" id="PPK49025.1"/>
    </source>
</evidence>